<dbReference type="InterPro" id="IPR046335">
    <property type="entry name" value="LacI/GalR-like_sensor"/>
</dbReference>
<gene>
    <name evidence="6" type="ORF">H9723_09465</name>
</gene>
<keyword evidence="1" id="KW-0678">Repressor</keyword>
<reference evidence="6" key="1">
    <citation type="journal article" date="2021" name="PeerJ">
        <title>Extensive microbial diversity within the chicken gut microbiome revealed by metagenomics and culture.</title>
        <authorList>
            <person name="Gilroy R."/>
            <person name="Ravi A."/>
            <person name="Getino M."/>
            <person name="Pursley I."/>
            <person name="Horton D.L."/>
            <person name="Alikhan N.F."/>
            <person name="Baker D."/>
            <person name="Gharbi K."/>
            <person name="Hall N."/>
            <person name="Watson M."/>
            <person name="Adriaenssens E.M."/>
            <person name="Foster-Nyarko E."/>
            <person name="Jarju S."/>
            <person name="Secka A."/>
            <person name="Antonio M."/>
            <person name="Oren A."/>
            <person name="Chaudhuri R.R."/>
            <person name="La Ragione R."/>
            <person name="Hildebrand F."/>
            <person name="Pallen M.J."/>
        </authorList>
    </citation>
    <scope>NUCLEOTIDE SEQUENCE</scope>
    <source>
        <strain evidence="6">CHK196-3914</strain>
    </source>
</reference>
<organism evidence="6 7">
    <name type="scientific">Candidatus Mediterraneibacter stercoravium</name>
    <dbReference type="NCBI Taxonomy" id="2838685"/>
    <lineage>
        <taxon>Bacteria</taxon>
        <taxon>Bacillati</taxon>
        <taxon>Bacillota</taxon>
        <taxon>Clostridia</taxon>
        <taxon>Lachnospirales</taxon>
        <taxon>Lachnospiraceae</taxon>
        <taxon>Mediterraneibacter</taxon>
    </lineage>
</organism>
<dbReference type="AlphaFoldDB" id="A0A9D2GB01"/>
<dbReference type="InterPro" id="IPR028082">
    <property type="entry name" value="Peripla_BP_I"/>
</dbReference>
<protein>
    <submittedName>
        <fullName evidence="6">LacI family transcriptional regulator</fullName>
    </submittedName>
</protein>
<dbReference type="CDD" id="cd06267">
    <property type="entry name" value="PBP1_LacI_sugar_binding-like"/>
    <property type="match status" value="1"/>
</dbReference>
<keyword evidence="3" id="KW-0238">DNA-binding</keyword>
<dbReference type="GO" id="GO:0003700">
    <property type="term" value="F:DNA-binding transcription factor activity"/>
    <property type="evidence" value="ECO:0007669"/>
    <property type="project" value="TreeGrafter"/>
</dbReference>
<feature type="domain" description="Transcriptional regulator LacI/GalR-like sensor" evidence="5">
    <location>
        <begin position="25"/>
        <end position="172"/>
    </location>
</feature>
<sequence length="178" mass="20422">MDRYLKGIRSSCIYTNNYEITREAVKYLIDKGCLHTAFLSPGSHNTVTSDRLAGYRDAFSEKGLPVPSDGIFFIDLEVTSPRRKKELLLEYLYDHPETDGLFCVNQEITRHISSLLTTCRMWDRYEIAAFDYPGDPRISYIEQDIPKIAQTCIQELISSILSGRKDKHVVVPSRFHPA</sequence>
<accession>A0A9D2GB01</accession>
<dbReference type="EMBL" id="DXAY01000222">
    <property type="protein sequence ID" value="HIZ75447.1"/>
    <property type="molecule type" value="Genomic_DNA"/>
</dbReference>
<evidence type="ECO:0000256" key="4">
    <source>
        <dbReference type="ARBA" id="ARBA00023163"/>
    </source>
</evidence>
<dbReference type="Gene3D" id="3.40.50.2300">
    <property type="match status" value="2"/>
</dbReference>
<reference evidence="6" key="2">
    <citation type="submission" date="2021-04" db="EMBL/GenBank/DDBJ databases">
        <authorList>
            <person name="Gilroy R."/>
        </authorList>
    </citation>
    <scope>NUCLEOTIDE SEQUENCE</scope>
    <source>
        <strain evidence="6">CHK196-3914</strain>
    </source>
</reference>
<proteinExistence type="predicted"/>
<evidence type="ECO:0000256" key="1">
    <source>
        <dbReference type="ARBA" id="ARBA00022491"/>
    </source>
</evidence>
<dbReference type="Proteomes" id="UP000824116">
    <property type="component" value="Unassembled WGS sequence"/>
</dbReference>
<dbReference type="PANTHER" id="PTHR30146:SF95">
    <property type="entry name" value="RIBOSE OPERON REPRESSOR"/>
    <property type="match status" value="1"/>
</dbReference>
<evidence type="ECO:0000313" key="7">
    <source>
        <dbReference type="Proteomes" id="UP000824116"/>
    </source>
</evidence>
<comment type="caution">
    <text evidence="6">The sequence shown here is derived from an EMBL/GenBank/DDBJ whole genome shotgun (WGS) entry which is preliminary data.</text>
</comment>
<name>A0A9D2GB01_9FIRM</name>
<evidence type="ECO:0000259" key="5">
    <source>
        <dbReference type="Pfam" id="PF13377"/>
    </source>
</evidence>
<dbReference type="SUPFAM" id="SSF53822">
    <property type="entry name" value="Periplasmic binding protein-like I"/>
    <property type="match status" value="1"/>
</dbReference>
<keyword evidence="2" id="KW-0805">Transcription regulation</keyword>
<evidence type="ECO:0000256" key="3">
    <source>
        <dbReference type="ARBA" id="ARBA00023125"/>
    </source>
</evidence>
<dbReference type="Pfam" id="PF13377">
    <property type="entry name" value="Peripla_BP_3"/>
    <property type="match status" value="1"/>
</dbReference>
<evidence type="ECO:0000313" key="6">
    <source>
        <dbReference type="EMBL" id="HIZ75447.1"/>
    </source>
</evidence>
<dbReference type="GO" id="GO:0000976">
    <property type="term" value="F:transcription cis-regulatory region binding"/>
    <property type="evidence" value="ECO:0007669"/>
    <property type="project" value="TreeGrafter"/>
</dbReference>
<evidence type="ECO:0000256" key="2">
    <source>
        <dbReference type="ARBA" id="ARBA00023015"/>
    </source>
</evidence>
<keyword evidence="4" id="KW-0804">Transcription</keyword>
<dbReference type="PANTHER" id="PTHR30146">
    <property type="entry name" value="LACI-RELATED TRANSCRIPTIONAL REPRESSOR"/>
    <property type="match status" value="1"/>
</dbReference>